<keyword evidence="3" id="KW-1185">Reference proteome</keyword>
<feature type="region of interest" description="Disordered" evidence="1">
    <location>
        <begin position="1712"/>
        <end position="1736"/>
    </location>
</feature>
<feature type="region of interest" description="Disordered" evidence="1">
    <location>
        <begin position="1894"/>
        <end position="1992"/>
    </location>
</feature>
<evidence type="ECO:0000313" key="2">
    <source>
        <dbReference type="EMBL" id="KAG8599030.1"/>
    </source>
</evidence>
<feature type="compositionally biased region" description="Polar residues" evidence="1">
    <location>
        <begin position="1936"/>
        <end position="1949"/>
    </location>
</feature>
<dbReference type="GO" id="GO:0035869">
    <property type="term" value="C:ciliary transition zone"/>
    <property type="evidence" value="ECO:0007669"/>
    <property type="project" value="TreeGrafter"/>
</dbReference>
<feature type="compositionally biased region" description="Polar residues" evidence="1">
    <location>
        <begin position="2924"/>
        <end position="2937"/>
    </location>
</feature>
<dbReference type="GO" id="GO:0060271">
    <property type="term" value="P:cilium assembly"/>
    <property type="evidence" value="ECO:0007669"/>
    <property type="project" value="TreeGrafter"/>
</dbReference>
<reference evidence="2" key="1">
    <citation type="thesis" date="2020" institute="ProQuest LLC" country="789 East Eisenhower Parkway, Ann Arbor, MI, USA">
        <title>Comparative Genomics and Chromosome Evolution.</title>
        <authorList>
            <person name="Mudd A.B."/>
        </authorList>
    </citation>
    <scope>NUCLEOTIDE SEQUENCE</scope>
    <source>
        <strain evidence="2">237g6f4</strain>
        <tissue evidence="2">Blood</tissue>
    </source>
</reference>
<sequence>MSGVAGTPVVPCVLTSAAAGILTPVKNRYPLPLITELFYCLCGAKVFTKLDLVVVRRGGCWTVVVRRGGCWTVVVRRGGTVIYKTCYGTGASPQPPAAHPEYVIRNMDVSLEVLLSSSIKRKKPCPRLCWLGLEKEAVFLIDEQQVSEIKLRSGSVKKNVLKKTNIVTLATSDNGAWLAALHLSGELSLWNKDVDCLQIVPANDVISEEIASAQGTSLKFYLYVCDDGSRVLLVTHTGSVYLWENTEEKPQLQSQKKRILPCRWSRIEHGDTPLFPGVMDKEAAVHAAFIKNEVLGDSCLCTFVFYSGSRIVMTFLALRWFEKDQKSHSASSYQVLWTKEEISVTGVAPSCAPVKSRGSLLARFSRDGLVLALALNQKDPKETRVLFINSMNLVTVCGSLRGCGSKDQQIPSRLLRSYWVADMSWTADSLFLTCILKRGSLLLLTRMGELLTLTTFGCSVEFGPAEFIPLHPLITYRPPVPVPESCNPDDSLGSVTSQADLLRQRYSVTCHPRLPYIMVSDGYMVTTIRFAEHFSPQNFMKALLLDSAQRLENVRHRLQMGKSKQNGVSLRPLSSLKATLLKDPSKPPSAMSTLPSFLQEEEEICGHLEKLLAQQDSEESDNEDYYKRAGLVDGTFSRAEQGRLEFASMFDTIHANNQYTEKSNVRSDLLRIQRSLLAAWAVGVSMGSGAQAGTLLHYTVGCLTHYLSILQSPKCPLLKQEKPSKRKAKGDPWTFYISTFHQCLTVLSWDVAPRQTMGHMIKLTAEAVKLILLQNQPFRSKSLLEAFCLVKMVSRTLHVIYKSRFQATTMDNMGHGDSLKTPVFEAIKQPVMRSPLHCILEEPPHAVVETMKSEKRLAPLWRLLYNQTLWYQTRLRKRVSLHQSMQSTPEVQNQDKAVGFLLCHLQAELQSGGGLLSGSSRLLPVTGEEYFLLGSYKESVDFWRKELMEATARGGRRSELLQTRYYLAVLYCHLYHYNLTDAQGMCDLLVRELLIQSSLLPETEPSIPGEIPTADTLSGHRLLEQVHPDAALAVIRSMGRFMAAYFTNQLLYVFPPHNVRVLAPLHAPTEKLPRVVPLQHAVVAAAVRDQNLSSVWTVEYTLDLLLVGGLISEASWLANKLGDWKMSVAMAVAYNLHRSNVAEEQKDEFPAMPLCLSPAHIFQEKLQSFLGHPPNSEATSTGNAEPKQFTDPIEEEDADILFTSVQEMLKAAVMADAEILTETLHQLIDSAKELGTKLSGLVPERLYLPAPPLYCPQPTSVSEEDPCNFSLESEKRTRQQLSGVLQRILLLLRAAHCSLPAAQWYIKQIKRARKIMQKIRAKASLPPLESLPENLLNYANSRTVLLKPGPSGEPMDERVSCSVVVCFRELCALCWMLHVRERLSITCRQYQKARDNGKLFKSADEIDSCVIEHCFEALEWACRMLPFTRTTNCEELIQDLILSLISELPPVKKVAEIMVRAFPNPEDVRVPLREKYQSVQQRLRHSKIKGLHGEEMMSVTIHNMQRVRVKTLRRVQRNIGPVEMHLWEPPLDETLRDESHCYDKYSLGTTSLSRSTLTDLGRPQIYSDTDTISEALVWNGADDRMDSSVPIDRNMNPGKPITSATKKSLAKRELHCSSGTFPPKVGTWEFECNDDEYTGFLDLFLSYLLERDLLHSGEAGIPFLTTFSPQLREHELNSLIFDVHTTLKRKLVRAAIRSVYRAGSCFTQNSASLDDSSKDMEGAPPHTPGVADPSHAPCPTGVLGKPLIFSKKHFTNLKSKRSVRSGLFGLQDQGPKKQKDNDANQSLTPHYSYRLIQNKLCTPNEELGSELQAKYSNEAKLVEWMIRWSDRRLFWSTGKAELCHVPASTAIRVKTSSAALLTSIWLLEKPYLGSSYIHLVPPSEYTVAPVLPGEENSRQQTDSRAAAEYSEPEGSPPYTARDLEDESEEEIVSRPASETSRVSFTQSQERLQEKSQEGASDLSENHRLEDIPVLSETEDDQEDETDTQRSMNIAVSIRPVLSEVESINFESEHQDLEKPVPLTIEDLQLGEPPVSAGCSPPVSQSASSTAAVIPPPTTNQPEPANTNGSQNPPPAPSSSEGVRQLLQDEMFRLLQLQQINFMSLMQVVGSSFAAMPALQHVLEQTSQIGRNPVLPPMGERTALQVIHRAPAENATVVPTADTRQEAEEVQSQSGINSAENPTKSDQSNKENLQKLPELSIPTSQEDKIPARSGLLSTAPQHSLPLITPQPAPQKTPTLIRPPVMKNQSGFPLLKLQPESQFIALNMRPPLREAWAPRCSAPSTTTPVPRNLTQPAAISHPNMTHKIQKWAEPVIRGPPAHPTYHPTSQTPGRVHQQPAIPVFASDHNKAGMPLLQLRTDPVLFIPPVQNPGPRAPSLLHLPRDVADPFRTLPLTNLTLLKTNLPQQIETDVQRRDPGATQDKLQQLKVNILPCEDVAQAEESIKRKNRRTLKEKKEKKASVTFRPEASIIAPNNLDEVTGSEVVDHKQQDLHEGNEFVFPIGSFDSMLQDRLPETPMASMAELHFIAATMKRPPEIRDASTNTDPASRNTEGKTTDLDTCAHGDLAAMLHPEGSIQSLKDSGMQHKKVPRSAVAIPHLDPEVLPPDIPEQRPPELFLNLQYLDDPGQLHRHMPMEHHSDEGEFPDSAAPDLPSSAELHLMAASVTKVPSPADIQNRDLLQRLQSGDWAPTAADGVTHHILSADPISAPRVKSPRVRSSEPMSRLKEMDAQLQALQNMADGMEYDFANTKLLVNTLETLTSAVQPEPNEAPSRRYGAPQRGDLRLEDLTEEDEYNLSSPVGIASPERPLEVLISSRGDGDHITAPRQADDMDQSVFPDALQITGLSDVADILGDLLAGGVSASELGLSNTQAQKLSKAKRRGATQRSGSERADLLRWMKKKQRERLAEHRRRLQELRETEHRPFQAQQHGKTSKTIQEMRQVKDERDRSCFRSITVTGCQTHRSHAGNGCQEPNKFLLRLPDPKHPRLRTPTSAKGTRPHCP</sequence>
<proteinExistence type="predicted"/>
<evidence type="ECO:0008006" key="4">
    <source>
        <dbReference type="Google" id="ProtNLM"/>
    </source>
</evidence>
<protein>
    <recommendedName>
        <fullName evidence="4">Ciliogenesis and planar polarity effector 1</fullName>
    </recommendedName>
</protein>
<feature type="compositionally biased region" description="Polar residues" evidence="1">
    <location>
        <begin position="2539"/>
        <end position="2549"/>
    </location>
</feature>
<feature type="region of interest" description="Disordered" evidence="1">
    <location>
        <begin position="2919"/>
        <end position="2946"/>
    </location>
</feature>
<dbReference type="PANTHER" id="PTHR14492">
    <property type="entry name" value="JBTS17"/>
    <property type="match status" value="1"/>
</dbReference>
<feature type="region of interest" description="Disordered" evidence="1">
    <location>
        <begin position="2156"/>
        <end position="2191"/>
    </location>
</feature>
<comment type="caution">
    <text evidence="2">The sequence shown here is derived from an EMBL/GenBank/DDBJ whole genome shotgun (WGS) entry which is preliminary data.</text>
</comment>
<feature type="region of interest" description="Disordered" evidence="1">
    <location>
        <begin position="2031"/>
        <end position="2081"/>
    </location>
</feature>
<dbReference type="Pfam" id="PF15392">
    <property type="entry name" value="Joubert"/>
    <property type="match status" value="1"/>
</dbReference>
<feature type="compositionally biased region" description="Polar residues" evidence="1">
    <location>
        <begin position="2041"/>
        <end position="2050"/>
    </location>
</feature>
<feature type="region of interest" description="Disordered" evidence="1">
    <location>
        <begin position="2631"/>
        <end position="2651"/>
    </location>
</feature>
<dbReference type="SUPFAM" id="SSF69322">
    <property type="entry name" value="Tricorn protease domain 2"/>
    <property type="match status" value="1"/>
</dbReference>
<dbReference type="Proteomes" id="UP000824782">
    <property type="component" value="Unassembled WGS sequence"/>
</dbReference>
<feature type="region of interest" description="Disordered" evidence="1">
    <location>
        <begin position="2535"/>
        <end position="2558"/>
    </location>
</feature>
<feature type="compositionally biased region" description="Acidic residues" evidence="1">
    <location>
        <begin position="1976"/>
        <end position="1985"/>
    </location>
</feature>
<feature type="region of interest" description="Disordered" evidence="1">
    <location>
        <begin position="2961"/>
        <end position="3001"/>
    </location>
</feature>
<dbReference type="EMBL" id="WNYA01000001">
    <property type="protein sequence ID" value="KAG8599030.1"/>
    <property type="molecule type" value="Genomic_DNA"/>
</dbReference>
<dbReference type="PANTHER" id="PTHR14492:SF4">
    <property type="entry name" value="CILIOGENESIS AND PLANAR POLARITY EFFECTOR 1"/>
    <property type="match status" value="1"/>
</dbReference>
<feature type="compositionally biased region" description="Polar residues" evidence="1">
    <location>
        <begin position="2169"/>
        <end position="2185"/>
    </location>
</feature>
<evidence type="ECO:0000313" key="3">
    <source>
        <dbReference type="Proteomes" id="UP000824782"/>
    </source>
</evidence>
<gene>
    <name evidence="2" type="ORF">GDO81_002855</name>
</gene>
<organism evidence="2 3">
    <name type="scientific">Engystomops pustulosus</name>
    <name type="common">Tungara frog</name>
    <name type="synonym">Physalaemus pustulosus</name>
    <dbReference type="NCBI Taxonomy" id="76066"/>
    <lineage>
        <taxon>Eukaryota</taxon>
        <taxon>Metazoa</taxon>
        <taxon>Chordata</taxon>
        <taxon>Craniata</taxon>
        <taxon>Vertebrata</taxon>
        <taxon>Euteleostomi</taxon>
        <taxon>Amphibia</taxon>
        <taxon>Batrachia</taxon>
        <taxon>Anura</taxon>
        <taxon>Neobatrachia</taxon>
        <taxon>Hyloidea</taxon>
        <taxon>Leptodactylidae</taxon>
        <taxon>Leiuperinae</taxon>
        <taxon>Engystomops</taxon>
    </lineage>
</organism>
<dbReference type="InterPro" id="IPR028236">
    <property type="entry name" value="CPLANE1"/>
</dbReference>
<accession>A0AAV7DNA8</accession>
<name>A0AAV7DNA8_ENGPU</name>
<feature type="compositionally biased region" description="Polar residues" evidence="1">
    <location>
        <begin position="2059"/>
        <end position="2070"/>
    </location>
</feature>
<evidence type="ECO:0000256" key="1">
    <source>
        <dbReference type="SAM" id="MobiDB-lite"/>
    </source>
</evidence>